<dbReference type="AlphaFoldDB" id="A0A5C0VEF3"/>
<gene>
    <name evidence="1" type="ORF">FYC62_03485</name>
</gene>
<organism evidence="1 2">
    <name type="scientific">Pedobacter aquae</name>
    <dbReference type="NCBI Taxonomy" id="2605747"/>
    <lineage>
        <taxon>Bacteria</taxon>
        <taxon>Pseudomonadati</taxon>
        <taxon>Bacteroidota</taxon>
        <taxon>Sphingobacteriia</taxon>
        <taxon>Sphingobacteriales</taxon>
        <taxon>Sphingobacteriaceae</taxon>
        <taxon>Pedobacter</taxon>
    </lineage>
</organism>
<keyword evidence="2" id="KW-1185">Reference proteome</keyword>
<dbReference type="Proteomes" id="UP000323653">
    <property type="component" value="Chromosome"/>
</dbReference>
<protein>
    <submittedName>
        <fullName evidence="1">Uncharacterized protein</fullName>
    </submittedName>
</protein>
<evidence type="ECO:0000313" key="2">
    <source>
        <dbReference type="Proteomes" id="UP000323653"/>
    </source>
</evidence>
<proteinExistence type="predicted"/>
<dbReference type="EMBL" id="CP043329">
    <property type="protein sequence ID" value="QEK50836.1"/>
    <property type="molecule type" value="Genomic_DNA"/>
</dbReference>
<dbReference type="RefSeq" id="WP_149073932.1">
    <property type="nucleotide sequence ID" value="NZ_CP043329.1"/>
</dbReference>
<accession>A0A5C0VEF3</accession>
<reference evidence="1 2" key="1">
    <citation type="submission" date="2019-08" db="EMBL/GenBank/DDBJ databases">
        <title>Pedobacter sp. nov., isolated from Han river, South Korea.</title>
        <authorList>
            <person name="Lee D.-H."/>
            <person name="Kim Y.-S."/>
            <person name="Hwang E.-M."/>
            <person name="Le Tran T.C."/>
            <person name="Cha C.-J."/>
        </authorList>
    </citation>
    <scope>NUCLEOTIDE SEQUENCE [LARGE SCALE GENOMIC DNA]</scope>
    <source>
        <strain evidence="1 2">CJ43</strain>
    </source>
</reference>
<dbReference type="KEGG" id="pej:FYC62_03485"/>
<evidence type="ECO:0000313" key="1">
    <source>
        <dbReference type="EMBL" id="QEK50836.1"/>
    </source>
</evidence>
<name>A0A5C0VEF3_9SPHI</name>
<sequence length="97" mass="11233">MKKYPKEFNDWYHQKGNSKHYKLPGQPDPDLNDPYNDWLQLGKPKAFTAPQTNWSWNDMRNHISTVTGLTGAALTTYIIISEGSRFLFPVRNLIPIP</sequence>